<protein>
    <submittedName>
        <fullName evidence="3">Uncharacterized protein</fullName>
    </submittedName>
</protein>
<dbReference type="AlphaFoldDB" id="A0A1V4SVP6"/>
<feature type="region of interest" description="Disordered" evidence="1">
    <location>
        <begin position="274"/>
        <end position="323"/>
    </location>
</feature>
<name>A0A1V4SVP6_9CLOT</name>
<keyword evidence="2" id="KW-1133">Transmembrane helix</keyword>
<accession>A0A1V4SVP6</accession>
<dbReference type="RefSeq" id="WP_080023138.1">
    <property type="nucleotide sequence ID" value="NZ_LTAY01000048.1"/>
</dbReference>
<proteinExistence type="predicted"/>
<sequence length="360" mass="40830">MNNTKKKKGIIIGIVIVVIIIIIALIATLIGSIGKKEATNKDNSYKNSYQYKMKREKDLEILKGFYGNYIVTEVSGTSPSIELPQDQLKTLENDFIGSQVVINENNFSIKYNDTKSVNGINFSNVNIDKPYYEVNQTNDTMFESIYKTTLQKIGVPSNSAYFINVGEKNDYEQEIIKNDNDSLLIYSQGVFFKLEPAAKILAKKNAELERYANDALKFATGTEYKYIFPVQQILKDGKFAYKKVDNSELFMCSNKNDSVDGDKDTMFITLTKGVVTPDQNKDNNNKDNNNKDNKNNNNNKDNKDNKNNKDNKDNKDQDKNAGKPFYNFTISTFGMMNKTQSGKEIIGKVYLDGSVEVTQR</sequence>
<gene>
    <name evidence="3" type="ORF">CLTHE_19410</name>
</gene>
<dbReference type="Proteomes" id="UP000191448">
    <property type="component" value="Unassembled WGS sequence"/>
</dbReference>
<comment type="caution">
    <text evidence="3">The sequence shown here is derived from an EMBL/GenBank/DDBJ whole genome shotgun (WGS) entry which is preliminary data.</text>
</comment>
<reference evidence="3 4" key="1">
    <citation type="submission" date="2016-02" db="EMBL/GenBank/DDBJ databases">
        <title>Genome sequence of Clostridium thermobutyricum DSM 4928.</title>
        <authorList>
            <person name="Poehlein A."/>
            <person name="Daniel R."/>
        </authorList>
    </citation>
    <scope>NUCLEOTIDE SEQUENCE [LARGE SCALE GENOMIC DNA]</scope>
    <source>
        <strain evidence="3 4">DSM 4928</strain>
    </source>
</reference>
<evidence type="ECO:0000256" key="1">
    <source>
        <dbReference type="SAM" id="MobiDB-lite"/>
    </source>
</evidence>
<keyword evidence="2" id="KW-0812">Transmembrane</keyword>
<evidence type="ECO:0000313" key="3">
    <source>
        <dbReference type="EMBL" id="OPX47378.1"/>
    </source>
</evidence>
<evidence type="ECO:0000313" key="4">
    <source>
        <dbReference type="Proteomes" id="UP000191448"/>
    </source>
</evidence>
<keyword evidence="2" id="KW-0472">Membrane</keyword>
<evidence type="ECO:0000256" key="2">
    <source>
        <dbReference type="SAM" id="Phobius"/>
    </source>
</evidence>
<feature type="compositionally biased region" description="Basic and acidic residues" evidence="1">
    <location>
        <begin position="279"/>
        <end position="321"/>
    </location>
</feature>
<feature type="transmembrane region" description="Helical" evidence="2">
    <location>
        <begin position="12"/>
        <end position="34"/>
    </location>
</feature>
<organism evidence="3 4">
    <name type="scientific">Clostridium thermobutyricum DSM 4928</name>
    <dbReference type="NCBI Taxonomy" id="1121339"/>
    <lineage>
        <taxon>Bacteria</taxon>
        <taxon>Bacillati</taxon>
        <taxon>Bacillota</taxon>
        <taxon>Clostridia</taxon>
        <taxon>Eubacteriales</taxon>
        <taxon>Clostridiaceae</taxon>
        <taxon>Clostridium</taxon>
    </lineage>
</organism>
<dbReference type="EMBL" id="LTAY01000048">
    <property type="protein sequence ID" value="OPX47378.1"/>
    <property type="molecule type" value="Genomic_DNA"/>
</dbReference>